<sequence length="192" mass="21448">MRAGGIGTVERSRSLGLFAVGVSEVCVGVSYLTTQAGTRSRHARRHFGAVYKEVSRCSLSFKDLSNSADGTFNLKLEMRASEGNWFGRRLAFAFLHIKEYRANVPPANSRNLFTYLVIMPLDSRNLKRLDIKGINPGAGPDQPLLTIILFLRLIAVSYSTVLGIVLLLKNPSRFGRIHLHQTTIRPIRTLRH</sequence>
<dbReference type="Proteomes" id="UP000775213">
    <property type="component" value="Unassembled WGS sequence"/>
</dbReference>
<proteinExistence type="predicted"/>
<evidence type="ECO:0000313" key="3">
    <source>
        <dbReference type="Proteomes" id="UP000775213"/>
    </source>
</evidence>
<dbReference type="AlphaFoldDB" id="A0AAV7HQ19"/>
<accession>A0AAV7HQ19</accession>
<comment type="caution">
    <text evidence="2">The sequence shown here is derived from an EMBL/GenBank/DDBJ whole genome shotgun (WGS) entry which is preliminary data.</text>
</comment>
<name>A0AAV7HQ19_DENCH</name>
<keyword evidence="1" id="KW-1133">Transmembrane helix</keyword>
<keyword evidence="1" id="KW-0472">Membrane</keyword>
<organism evidence="2 3">
    <name type="scientific">Dendrobium chrysotoxum</name>
    <name type="common">Orchid</name>
    <dbReference type="NCBI Taxonomy" id="161865"/>
    <lineage>
        <taxon>Eukaryota</taxon>
        <taxon>Viridiplantae</taxon>
        <taxon>Streptophyta</taxon>
        <taxon>Embryophyta</taxon>
        <taxon>Tracheophyta</taxon>
        <taxon>Spermatophyta</taxon>
        <taxon>Magnoliopsida</taxon>
        <taxon>Liliopsida</taxon>
        <taxon>Asparagales</taxon>
        <taxon>Orchidaceae</taxon>
        <taxon>Epidendroideae</taxon>
        <taxon>Malaxideae</taxon>
        <taxon>Dendrobiinae</taxon>
        <taxon>Dendrobium</taxon>
    </lineage>
</organism>
<protein>
    <submittedName>
        <fullName evidence="2">Uncharacterized protein</fullName>
    </submittedName>
</protein>
<keyword evidence="1" id="KW-0812">Transmembrane</keyword>
<reference evidence="2 3" key="1">
    <citation type="journal article" date="2021" name="Hortic Res">
        <title>Chromosome-scale assembly of the Dendrobium chrysotoxum genome enhances the understanding of orchid evolution.</title>
        <authorList>
            <person name="Zhang Y."/>
            <person name="Zhang G.Q."/>
            <person name="Zhang D."/>
            <person name="Liu X.D."/>
            <person name="Xu X.Y."/>
            <person name="Sun W.H."/>
            <person name="Yu X."/>
            <person name="Zhu X."/>
            <person name="Wang Z.W."/>
            <person name="Zhao X."/>
            <person name="Zhong W.Y."/>
            <person name="Chen H."/>
            <person name="Yin W.L."/>
            <person name="Huang T."/>
            <person name="Niu S.C."/>
            <person name="Liu Z.J."/>
        </authorList>
    </citation>
    <scope>NUCLEOTIDE SEQUENCE [LARGE SCALE GENOMIC DNA]</scope>
    <source>
        <strain evidence="2">Lindl</strain>
    </source>
</reference>
<evidence type="ECO:0000313" key="2">
    <source>
        <dbReference type="EMBL" id="KAH0469879.1"/>
    </source>
</evidence>
<feature type="transmembrane region" description="Helical" evidence="1">
    <location>
        <begin position="144"/>
        <end position="168"/>
    </location>
</feature>
<evidence type="ECO:0000256" key="1">
    <source>
        <dbReference type="SAM" id="Phobius"/>
    </source>
</evidence>
<gene>
    <name evidence="2" type="ORF">IEQ34_001437</name>
</gene>
<keyword evidence="3" id="KW-1185">Reference proteome</keyword>
<dbReference type="EMBL" id="JAGFBR010000002">
    <property type="protein sequence ID" value="KAH0469879.1"/>
    <property type="molecule type" value="Genomic_DNA"/>
</dbReference>